<name>X1TY98_9ZZZZ</name>
<protein>
    <submittedName>
        <fullName evidence="1">Uncharacterized protein</fullName>
    </submittedName>
</protein>
<accession>X1TY98</accession>
<proteinExistence type="predicted"/>
<comment type="caution">
    <text evidence="1">The sequence shown here is derived from an EMBL/GenBank/DDBJ whole genome shotgun (WGS) entry which is preliminary data.</text>
</comment>
<dbReference type="AlphaFoldDB" id="X1TY98"/>
<gene>
    <name evidence="1" type="ORF">S12H4_29304</name>
</gene>
<reference evidence="1" key="1">
    <citation type="journal article" date="2014" name="Front. Microbiol.">
        <title>High frequency of phylogenetically diverse reductive dehalogenase-homologous genes in deep subseafloor sedimentary metagenomes.</title>
        <authorList>
            <person name="Kawai M."/>
            <person name="Futagami T."/>
            <person name="Toyoda A."/>
            <person name="Takaki Y."/>
            <person name="Nishi S."/>
            <person name="Hori S."/>
            <person name="Arai W."/>
            <person name="Tsubouchi T."/>
            <person name="Morono Y."/>
            <person name="Uchiyama I."/>
            <person name="Ito T."/>
            <person name="Fujiyama A."/>
            <person name="Inagaki F."/>
            <person name="Takami H."/>
        </authorList>
    </citation>
    <scope>NUCLEOTIDE SEQUENCE</scope>
    <source>
        <strain evidence="1">Expedition CK06-06</strain>
    </source>
</reference>
<organism evidence="1">
    <name type="scientific">marine sediment metagenome</name>
    <dbReference type="NCBI Taxonomy" id="412755"/>
    <lineage>
        <taxon>unclassified sequences</taxon>
        <taxon>metagenomes</taxon>
        <taxon>ecological metagenomes</taxon>
    </lineage>
</organism>
<sequence>MDLMSIIWLIVIIALVISYKADIKTCEEITTNPLKYCEESNACKIIEERRSESPYGLVDIDRIQEINNTKW</sequence>
<evidence type="ECO:0000313" key="1">
    <source>
        <dbReference type="EMBL" id="GAI96356.1"/>
    </source>
</evidence>
<dbReference type="EMBL" id="BARW01016890">
    <property type="protein sequence ID" value="GAI96356.1"/>
    <property type="molecule type" value="Genomic_DNA"/>
</dbReference>